<name>A0A6A4H6Y4_9AGAR</name>
<evidence type="ECO:0000259" key="2">
    <source>
        <dbReference type="Pfam" id="PF05970"/>
    </source>
</evidence>
<dbReference type="Proteomes" id="UP000799118">
    <property type="component" value="Unassembled WGS sequence"/>
</dbReference>
<dbReference type="GO" id="GO:0043139">
    <property type="term" value="F:5'-3' DNA helicase activity"/>
    <property type="evidence" value="ECO:0007669"/>
    <property type="project" value="UniProtKB-EC"/>
</dbReference>
<evidence type="ECO:0000313" key="4">
    <source>
        <dbReference type="Proteomes" id="UP000799118"/>
    </source>
</evidence>
<protein>
    <recommendedName>
        <fullName evidence="1">ATP-dependent DNA helicase</fullName>
        <ecNumber evidence="1">5.6.2.3</ecNumber>
    </recommendedName>
</protein>
<dbReference type="EC" id="5.6.2.3" evidence="1"/>
<keyword evidence="1" id="KW-0067">ATP-binding</keyword>
<dbReference type="Gene3D" id="3.40.50.300">
    <property type="entry name" value="P-loop containing nucleotide triphosphate hydrolases"/>
    <property type="match status" value="1"/>
</dbReference>
<comment type="cofactor">
    <cofactor evidence="1">
        <name>Mg(2+)</name>
        <dbReference type="ChEBI" id="CHEBI:18420"/>
    </cofactor>
</comment>
<evidence type="ECO:0000313" key="3">
    <source>
        <dbReference type="EMBL" id="KAE9393851.1"/>
    </source>
</evidence>
<dbReference type="GO" id="GO:0006281">
    <property type="term" value="P:DNA repair"/>
    <property type="evidence" value="ECO:0007669"/>
    <property type="project" value="UniProtKB-KW"/>
</dbReference>
<comment type="catalytic activity">
    <reaction evidence="1">
        <text>ATP + H2O = ADP + phosphate + H(+)</text>
        <dbReference type="Rhea" id="RHEA:13065"/>
        <dbReference type="ChEBI" id="CHEBI:15377"/>
        <dbReference type="ChEBI" id="CHEBI:15378"/>
        <dbReference type="ChEBI" id="CHEBI:30616"/>
        <dbReference type="ChEBI" id="CHEBI:43474"/>
        <dbReference type="ChEBI" id="CHEBI:456216"/>
        <dbReference type="EC" id="5.6.2.3"/>
    </reaction>
</comment>
<dbReference type="GO" id="GO:0005524">
    <property type="term" value="F:ATP binding"/>
    <property type="evidence" value="ECO:0007669"/>
    <property type="project" value="UniProtKB-KW"/>
</dbReference>
<feature type="non-terminal residue" evidence="3">
    <location>
        <position position="1"/>
    </location>
</feature>
<dbReference type="Pfam" id="PF05970">
    <property type="entry name" value="PIF1"/>
    <property type="match status" value="1"/>
</dbReference>
<keyword evidence="1" id="KW-0547">Nucleotide-binding</keyword>
<dbReference type="SUPFAM" id="SSF52540">
    <property type="entry name" value="P-loop containing nucleoside triphosphate hydrolases"/>
    <property type="match status" value="1"/>
</dbReference>
<dbReference type="InterPro" id="IPR010285">
    <property type="entry name" value="DNA_helicase_pif1-like_DEAD"/>
</dbReference>
<dbReference type="GO" id="GO:0000723">
    <property type="term" value="P:telomere maintenance"/>
    <property type="evidence" value="ECO:0007669"/>
    <property type="project" value="InterPro"/>
</dbReference>
<gene>
    <name evidence="3" type="ORF">BT96DRAFT_792491</name>
</gene>
<dbReference type="EMBL" id="ML769562">
    <property type="protein sequence ID" value="KAE9393851.1"/>
    <property type="molecule type" value="Genomic_DNA"/>
</dbReference>
<reference evidence="3" key="1">
    <citation type="journal article" date="2019" name="Environ. Microbiol.">
        <title>Fungal ecological strategies reflected in gene transcription - a case study of two litter decomposers.</title>
        <authorList>
            <person name="Barbi F."/>
            <person name="Kohler A."/>
            <person name="Barry K."/>
            <person name="Baskaran P."/>
            <person name="Daum C."/>
            <person name="Fauchery L."/>
            <person name="Ihrmark K."/>
            <person name="Kuo A."/>
            <person name="LaButti K."/>
            <person name="Lipzen A."/>
            <person name="Morin E."/>
            <person name="Grigoriev I.V."/>
            <person name="Henrissat B."/>
            <person name="Lindahl B."/>
            <person name="Martin F."/>
        </authorList>
    </citation>
    <scope>NUCLEOTIDE SEQUENCE</scope>
    <source>
        <strain evidence="3">JB14</strain>
    </source>
</reference>
<dbReference type="AlphaFoldDB" id="A0A6A4H6Y4"/>
<feature type="non-terminal residue" evidence="3">
    <location>
        <position position="106"/>
    </location>
</feature>
<sequence>LIADQLNYNCDDERTMAKIRVAQLNQEQFNAYSTILHRVKDKEAIGNNLFFLDGPGGTGKTFIYITLCHTLWGEGSVILCVASTGIAALILPGGRTAHSMLKIPID</sequence>
<dbReference type="GO" id="GO:0016787">
    <property type="term" value="F:hydrolase activity"/>
    <property type="evidence" value="ECO:0007669"/>
    <property type="project" value="UniProtKB-KW"/>
</dbReference>
<keyword evidence="1" id="KW-0227">DNA damage</keyword>
<comment type="similarity">
    <text evidence="1">Belongs to the helicase family.</text>
</comment>
<dbReference type="OrthoDB" id="3366231at2759"/>
<dbReference type="GO" id="GO:0006310">
    <property type="term" value="P:DNA recombination"/>
    <property type="evidence" value="ECO:0007669"/>
    <property type="project" value="UniProtKB-KW"/>
</dbReference>
<feature type="domain" description="DNA helicase Pif1-like DEAD-box helicase" evidence="2">
    <location>
        <begin position="23"/>
        <end position="106"/>
    </location>
</feature>
<keyword evidence="1" id="KW-0378">Hydrolase</keyword>
<keyword evidence="1" id="KW-0233">DNA recombination</keyword>
<organism evidence="3 4">
    <name type="scientific">Gymnopus androsaceus JB14</name>
    <dbReference type="NCBI Taxonomy" id="1447944"/>
    <lineage>
        <taxon>Eukaryota</taxon>
        <taxon>Fungi</taxon>
        <taxon>Dikarya</taxon>
        <taxon>Basidiomycota</taxon>
        <taxon>Agaricomycotina</taxon>
        <taxon>Agaricomycetes</taxon>
        <taxon>Agaricomycetidae</taxon>
        <taxon>Agaricales</taxon>
        <taxon>Marasmiineae</taxon>
        <taxon>Omphalotaceae</taxon>
        <taxon>Gymnopus</taxon>
    </lineage>
</organism>
<proteinExistence type="inferred from homology"/>
<evidence type="ECO:0000256" key="1">
    <source>
        <dbReference type="RuleBase" id="RU363044"/>
    </source>
</evidence>
<dbReference type="InterPro" id="IPR027417">
    <property type="entry name" value="P-loop_NTPase"/>
</dbReference>
<accession>A0A6A4H6Y4</accession>
<dbReference type="PANTHER" id="PTHR10492:SF57">
    <property type="entry name" value="ATP-DEPENDENT DNA HELICASE"/>
    <property type="match status" value="1"/>
</dbReference>
<keyword evidence="1" id="KW-0347">Helicase</keyword>
<keyword evidence="4" id="KW-1185">Reference proteome</keyword>
<dbReference type="PANTHER" id="PTHR10492">
    <property type="match status" value="1"/>
</dbReference>
<keyword evidence="1" id="KW-0234">DNA repair</keyword>